<reference evidence="1 2" key="1">
    <citation type="submission" date="2024-04" db="EMBL/GenBank/DDBJ databases">
        <title>Flavobacterium sp. DGU11 16S ribosomal RNA gene Genome sequencing and assembly.</title>
        <authorList>
            <person name="Park S."/>
        </authorList>
    </citation>
    <scope>NUCLEOTIDE SEQUENCE [LARGE SCALE GENOMIC DNA]</scope>
    <source>
        <strain evidence="1 2">DGU11</strain>
    </source>
</reference>
<comment type="caution">
    <text evidence="1">The sequence shown here is derived from an EMBL/GenBank/DDBJ whole genome shotgun (WGS) entry which is preliminary data.</text>
</comment>
<accession>A0ABU9I1M4</accession>
<dbReference type="RefSeq" id="WP_341698615.1">
    <property type="nucleotide sequence ID" value="NZ_JBBYHR010000014.1"/>
</dbReference>
<evidence type="ECO:0000313" key="1">
    <source>
        <dbReference type="EMBL" id="MEL1246320.1"/>
    </source>
</evidence>
<evidence type="ECO:0000313" key="2">
    <source>
        <dbReference type="Proteomes" id="UP001464555"/>
    </source>
</evidence>
<dbReference type="EMBL" id="JBBYHR010000014">
    <property type="protein sequence ID" value="MEL1246320.1"/>
    <property type="molecule type" value="Genomic_DNA"/>
</dbReference>
<dbReference type="Proteomes" id="UP001464555">
    <property type="component" value="Unassembled WGS sequence"/>
</dbReference>
<proteinExistence type="predicted"/>
<evidence type="ECO:0008006" key="3">
    <source>
        <dbReference type="Google" id="ProtNLM"/>
    </source>
</evidence>
<gene>
    <name evidence="1" type="ORF">AAEO56_18755</name>
</gene>
<dbReference type="PROSITE" id="PS51257">
    <property type="entry name" value="PROKAR_LIPOPROTEIN"/>
    <property type="match status" value="1"/>
</dbReference>
<dbReference type="SUPFAM" id="SSF49373">
    <property type="entry name" value="Invasin/intimin cell-adhesion fragments"/>
    <property type="match status" value="1"/>
</dbReference>
<organism evidence="1 2">
    <name type="scientific">Flavobacterium arundinis</name>
    <dbReference type="NCBI Taxonomy" id="3139143"/>
    <lineage>
        <taxon>Bacteria</taxon>
        <taxon>Pseudomonadati</taxon>
        <taxon>Bacteroidota</taxon>
        <taxon>Flavobacteriia</taxon>
        <taxon>Flavobacteriales</taxon>
        <taxon>Flavobacteriaceae</taxon>
        <taxon>Flavobacterium</taxon>
    </lineage>
</organism>
<sequence>MKYIYTLLCLALIACSDEPEPLKSAQSIQGDIALEATVNNAPADNYSYAEVTAMITGRLSASDQVIFTAENGLFANGAATYTVTAVSGQAVKAYLKYDRAGQVRVTAAAFGKTKEVFLNFVPAWPDALMLSPDTGSLASEYTSNSLITTRLLKNTGVPTQGLLISYRDSIAGGGSVGTFLNNTQSDANGNATVRYWVQDTTHHGFVYIKGEISTPTGVKKAENRIYID</sequence>
<protein>
    <recommendedName>
        <fullName evidence="3">Lipoprotein</fullName>
    </recommendedName>
</protein>
<dbReference type="Gene3D" id="2.60.40.10">
    <property type="entry name" value="Immunoglobulins"/>
    <property type="match status" value="1"/>
</dbReference>
<name>A0ABU9I1M4_9FLAO</name>
<dbReference type="InterPro" id="IPR008964">
    <property type="entry name" value="Invasin/intimin_cell_adhesion"/>
</dbReference>
<dbReference type="InterPro" id="IPR013783">
    <property type="entry name" value="Ig-like_fold"/>
</dbReference>
<keyword evidence="2" id="KW-1185">Reference proteome</keyword>